<dbReference type="PANTHER" id="PTHR36181">
    <property type="entry name" value="INTRON-ENCODED ENDONUCLEASE AI3-RELATED"/>
    <property type="match status" value="1"/>
</dbReference>
<dbReference type="EMBL" id="METE01000002">
    <property type="protein sequence ID" value="OGB85558.1"/>
    <property type="molecule type" value="Genomic_DNA"/>
</dbReference>
<evidence type="ECO:0000259" key="1">
    <source>
        <dbReference type="Pfam" id="PF00961"/>
    </source>
</evidence>
<gene>
    <name evidence="2" type="ORF">A2994_00850</name>
</gene>
<proteinExistence type="predicted"/>
<comment type="caution">
    <text evidence="2">The sequence shown here is derived from an EMBL/GenBank/DDBJ whole genome shotgun (WGS) entry which is preliminary data.</text>
</comment>
<accession>A0A1F4PPH4</accession>
<dbReference type="Proteomes" id="UP000179010">
    <property type="component" value="Unassembled WGS sequence"/>
</dbReference>
<dbReference type="PANTHER" id="PTHR36181:SF2">
    <property type="entry name" value="INTRON-ENCODED ENDONUCLEASE AI3-RELATED"/>
    <property type="match status" value="1"/>
</dbReference>
<dbReference type="AlphaFoldDB" id="A0A1F4PPH4"/>
<sequence>MALPYDYIAGLTDGEGCFSLRCHSEVKRQRKGQPAYLRWRAEFAIVMRADDEPLLGLVQETIGCGTITKSRGTVRYSVQGIGDLHDIILPFFLKHTMYGKKRKDFELWGKAVKILWRHNSNLVNIRSGTKGFTDNPWGADELAELRSIHQEIMGVKTNQLVVG</sequence>
<organism evidence="2 3">
    <name type="scientific">candidate division Kazan bacterium RIFCSPLOWO2_01_FULL_48_13</name>
    <dbReference type="NCBI Taxonomy" id="1798539"/>
    <lineage>
        <taxon>Bacteria</taxon>
        <taxon>Bacteria division Kazan-3B-28</taxon>
    </lineage>
</organism>
<dbReference type="Pfam" id="PF00961">
    <property type="entry name" value="LAGLIDADG_1"/>
    <property type="match status" value="1"/>
</dbReference>
<dbReference type="InterPro" id="IPR051289">
    <property type="entry name" value="LAGLIDADG_Endonuclease"/>
</dbReference>
<protein>
    <recommendedName>
        <fullName evidence="1">Homing endonuclease LAGLIDADG domain-containing protein</fullName>
    </recommendedName>
</protein>
<name>A0A1F4PPH4_UNCK3</name>
<evidence type="ECO:0000313" key="2">
    <source>
        <dbReference type="EMBL" id="OGB85558.1"/>
    </source>
</evidence>
<dbReference type="GO" id="GO:0004519">
    <property type="term" value="F:endonuclease activity"/>
    <property type="evidence" value="ECO:0007669"/>
    <property type="project" value="InterPro"/>
</dbReference>
<evidence type="ECO:0000313" key="3">
    <source>
        <dbReference type="Proteomes" id="UP000179010"/>
    </source>
</evidence>
<dbReference type="SUPFAM" id="SSF55608">
    <property type="entry name" value="Homing endonucleases"/>
    <property type="match status" value="1"/>
</dbReference>
<dbReference type="InterPro" id="IPR027434">
    <property type="entry name" value="Homing_endonucl"/>
</dbReference>
<dbReference type="STRING" id="1798539.A2994_00850"/>
<dbReference type="InterPro" id="IPR004860">
    <property type="entry name" value="LAGLIDADG_dom"/>
</dbReference>
<feature type="domain" description="Homing endonuclease LAGLIDADG" evidence="1">
    <location>
        <begin position="8"/>
        <end position="111"/>
    </location>
</feature>
<dbReference type="Gene3D" id="3.10.28.10">
    <property type="entry name" value="Homing endonucleases"/>
    <property type="match status" value="1"/>
</dbReference>
<reference evidence="2 3" key="1">
    <citation type="journal article" date="2016" name="Nat. Commun.">
        <title>Thousands of microbial genomes shed light on interconnected biogeochemical processes in an aquifer system.</title>
        <authorList>
            <person name="Anantharaman K."/>
            <person name="Brown C.T."/>
            <person name="Hug L.A."/>
            <person name="Sharon I."/>
            <person name="Castelle C.J."/>
            <person name="Probst A.J."/>
            <person name="Thomas B.C."/>
            <person name="Singh A."/>
            <person name="Wilkins M.J."/>
            <person name="Karaoz U."/>
            <person name="Brodie E.L."/>
            <person name="Williams K.H."/>
            <person name="Hubbard S.S."/>
            <person name="Banfield J.F."/>
        </authorList>
    </citation>
    <scope>NUCLEOTIDE SEQUENCE [LARGE SCALE GENOMIC DNA]</scope>
</reference>